<name>A0ABW9ZX68_9BACT</name>
<keyword evidence="1 3" id="KW-0378">Hydrolase</keyword>
<evidence type="ECO:0000256" key="1">
    <source>
        <dbReference type="ARBA" id="ARBA00022801"/>
    </source>
</evidence>
<feature type="signal peptide" evidence="2">
    <location>
        <begin position="1"/>
        <end position="22"/>
    </location>
</feature>
<dbReference type="Pfam" id="PF07470">
    <property type="entry name" value="Glyco_hydro_88"/>
    <property type="match status" value="1"/>
</dbReference>
<dbReference type="InterPro" id="IPR052043">
    <property type="entry name" value="PolySaccharide_Degr_Enz"/>
</dbReference>
<dbReference type="Proteomes" id="UP000753802">
    <property type="component" value="Unassembled WGS sequence"/>
</dbReference>
<keyword evidence="4" id="KW-1185">Reference proteome</keyword>
<organism evidence="3 4">
    <name type="scientific">Sediminibacterium roseum</name>
    <dbReference type="NCBI Taxonomy" id="1978412"/>
    <lineage>
        <taxon>Bacteria</taxon>
        <taxon>Pseudomonadati</taxon>
        <taxon>Bacteroidota</taxon>
        <taxon>Chitinophagia</taxon>
        <taxon>Chitinophagales</taxon>
        <taxon>Chitinophagaceae</taxon>
        <taxon>Sediminibacterium</taxon>
    </lineage>
</organism>
<proteinExistence type="predicted"/>
<dbReference type="Gene3D" id="1.50.10.10">
    <property type="match status" value="1"/>
</dbReference>
<protein>
    <submittedName>
        <fullName evidence="3">Glycoside hydrolase family 88 protein</fullName>
    </submittedName>
</protein>
<gene>
    <name evidence="3" type="ORF">GWC95_16970</name>
</gene>
<dbReference type="PANTHER" id="PTHR33886:SF8">
    <property type="entry name" value="UNSATURATED RHAMNOGALACTURONAN HYDROLASE (EUROFUNG)"/>
    <property type="match status" value="1"/>
</dbReference>
<dbReference type="InterPro" id="IPR012341">
    <property type="entry name" value="6hp_glycosidase-like_sf"/>
</dbReference>
<dbReference type="EMBL" id="JAACJS010000015">
    <property type="protein sequence ID" value="NCI51624.1"/>
    <property type="molecule type" value="Genomic_DNA"/>
</dbReference>
<comment type="caution">
    <text evidence="3">The sequence shown here is derived from an EMBL/GenBank/DDBJ whole genome shotgun (WGS) entry which is preliminary data.</text>
</comment>
<dbReference type="InterPro" id="IPR029062">
    <property type="entry name" value="Class_I_gatase-like"/>
</dbReference>
<dbReference type="SUPFAM" id="SSF48208">
    <property type="entry name" value="Six-hairpin glycosidases"/>
    <property type="match status" value="1"/>
</dbReference>
<evidence type="ECO:0000313" key="4">
    <source>
        <dbReference type="Proteomes" id="UP000753802"/>
    </source>
</evidence>
<dbReference type="SUPFAM" id="SSF52317">
    <property type="entry name" value="Class I glutamine amidotransferase-like"/>
    <property type="match status" value="1"/>
</dbReference>
<dbReference type="PANTHER" id="PTHR33886">
    <property type="entry name" value="UNSATURATED RHAMNOGALACTURONAN HYDROLASE (EUROFUNG)"/>
    <property type="match status" value="1"/>
</dbReference>
<evidence type="ECO:0000313" key="3">
    <source>
        <dbReference type="EMBL" id="NCI51624.1"/>
    </source>
</evidence>
<dbReference type="InterPro" id="IPR008928">
    <property type="entry name" value="6-hairpin_glycosidase_sf"/>
</dbReference>
<dbReference type="RefSeq" id="WP_161819901.1">
    <property type="nucleotide sequence ID" value="NZ_JAACJS010000015.1"/>
</dbReference>
<sequence length="639" mass="72303">MRKTRNLLIATLLMLCTTQATNAQTVGERMAETVMTIWKDSLFSAPGRPARWTYDQGVILKGIEGLWFRTGDAKYFNYMQKSMDFFVNDKGEIRTYKASDYNIDNVLCGRILLSLYNVTGKEKYFKAATTLREQLKTQPRTNEGGFWHKKIYPYQMWLDGLYMGEPFYAEYSATFNEPQNFDDIANQFIWMENHARDKKTGLLYHGWDESRQQKWADPKTGLSPHFWARAMGWYGVALADVLEYFPATHKKRDSLIAIFKRFADAIGKVQDPKTGLWYDILNMPDGKGNYFESSASSQFVCAIAKGIRLGVLPASYLPIATKGYAGILKEFVETDANGQTNLKGTVTVSGLGGNPYRDGSYEYYMSEKVITNDPKGIGAFLQASNEMELQKTINTAKGRSVLLDDYFNSEKKKDIVGVLKPYHYKWYEMYNNGFSFLGHVFNSYGVQTKTLSDAPTAKNLKGSDIYLIVDADNATDNPTPNYMQAKDADEIYNWVKAGGVLVLLHNDKGNAEFENFNKLGAKFGIHFNEDSYNRVTGTNFEEGKVLIPAGNPVLPNVKKIYQKEICSFTLKAPAVPVLKKDDLVVFAVAKVGKGTVFATGDPWLYNEYTDGRKLPQEYENFNAANDLVKWIIKQIPGKK</sequence>
<dbReference type="InterPro" id="IPR010905">
    <property type="entry name" value="Glyco_hydro_88"/>
</dbReference>
<feature type="chain" id="PRO_5045184920" evidence="2">
    <location>
        <begin position="23"/>
        <end position="639"/>
    </location>
</feature>
<keyword evidence="2" id="KW-0732">Signal</keyword>
<evidence type="ECO:0000256" key="2">
    <source>
        <dbReference type="SAM" id="SignalP"/>
    </source>
</evidence>
<dbReference type="GO" id="GO:0016787">
    <property type="term" value="F:hydrolase activity"/>
    <property type="evidence" value="ECO:0007669"/>
    <property type="project" value="UniProtKB-KW"/>
</dbReference>
<reference evidence="3 4" key="1">
    <citation type="submission" date="2020-01" db="EMBL/GenBank/DDBJ databases">
        <title>Genome analysis.</title>
        <authorList>
            <person name="Wu S."/>
            <person name="Wang G."/>
        </authorList>
    </citation>
    <scope>NUCLEOTIDE SEQUENCE [LARGE SCALE GENOMIC DNA]</scope>
    <source>
        <strain evidence="3 4">SYL130</strain>
    </source>
</reference>
<accession>A0ABW9ZX68</accession>